<dbReference type="PANTHER" id="PTHR42849:SF1">
    <property type="entry name" value="N-ACETYLNEURAMINATE LYASE"/>
    <property type="match status" value="1"/>
</dbReference>
<feature type="site" description="Part of a proton relay during catalysis" evidence="10">
    <location>
        <position position="46"/>
    </location>
</feature>
<dbReference type="GO" id="GO:0009089">
    <property type="term" value="P:lysine biosynthetic process via diaminopimelate"/>
    <property type="evidence" value="ECO:0007669"/>
    <property type="project" value="UniProtKB-UniRule"/>
</dbReference>
<reference evidence="14 15" key="1">
    <citation type="submission" date="2019-02" db="EMBL/GenBank/DDBJ databases">
        <title>Paenibacillus sp. nov., isolated from surface-sterilized tissue of Thalictrum simplex L.</title>
        <authorList>
            <person name="Tuo L."/>
        </authorList>
    </citation>
    <scope>NUCLEOTIDE SEQUENCE [LARGE SCALE GENOMIC DNA]</scope>
    <source>
        <strain evidence="14 15">N2SHLJ1</strain>
    </source>
</reference>
<evidence type="ECO:0000313" key="14">
    <source>
        <dbReference type="EMBL" id="TBL79410.1"/>
    </source>
</evidence>
<dbReference type="PROSITE" id="PS00666">
    <property type="entry name" value="DHDPS_2"/>
    <property type="match status" value="1"/>
</dbReference>
<keyword evidence="5 10" id="KW-0220">Diaminopimelate biosynthesis</keyword>
<dbReference type="GO" id="GO:0019262">
    <property type="term" value="P:N-acetylneuraminate catabolic process"/>
    <property type="evidence" value="ECO:0007669"/>
    <property type="project" value="TreeGrafter"/>
</dbReference>
<keyword evidence="15" id="KW-1185">Reference proteome</keyword>
<dbReference type="SMART" id="SM01130">
    <property type="entry name" value="DHDPS"/>
    <property type="match status" value="1"/>
</dbReference>
<dbReference type="Gene3D" id="3.20.20.70">
    <property type="entry name" value="Aldolase class I"/>
    <property type="match status" value="1"/>
</dbReference>
<comment type="caution">
    <text evidence="10">Was originally thought to be a dihydrodipicolinate synthase (DHDPS), catalyzing the condensation of (S)-aspartate-beta-semialdehyde [(S)-ASA] and pyruvate to dihydrodipicolinate (DHDP). However, it was shown in E.coli that the product of the enzymatic reaction is not dihydrodipicolinate but in fact (4S)-4-hydroxy-2,3,4,5-tetrahydro-(2S)-dipicolinic acid (HTPA), and that the consecutive dehydration reaction leading to DHDP is not spontaneous but catalyzed by DapB.</text>
</comment>
<evidence type="ECO:0000256" key="9">
    <source>
        <dbReference type="ARBA" id="ARBA00047836"/>
    </source>
</evidence>
<comment type="similarity">
    <text evidence="10 11">Belongs to the DapA family.</text>
</comment>
<evidence type="ECO:0000256" key="11">
    <source>
        <dbReference type="PIRNR" id="PIRNR001365"/>
    </source>
</evidence>
<dbReference type="RefSeq" id="WP_131013354.1">
    <property type="nucleotide sequence ID" value="NZ_SIRE01000007.1"/>
</dbReference>
<dbReference type="InterPro" id="IPR005263">
    <property type="entry name" value="DapA"/>
</dbReference>
<protein>
    <recommendedName>
        <fullName evidence="3 10">4-hydroxy-tetrahydrodipicolinate synthase</fullName>
        <shortName evidence="10">HTPA synthase</shortName>
        <ecNumber evidence="3 10">4.3.3.7</ecNumber>
    </recommendedName>
</protein>
<dbReference type="AlphaFoldDB" id="A0A4Q9DU67"/>
<dbReference type="UniPathway" id="UPA00034">
    <property type="reaction ID" value="UER00017"/>
</dbReference>
<evidence type="ECO:0000256" key="1">
    <source>
        <dbReference type="ARBA" id="ARBA00003294"/>
    </source>
</evidence>
<evidence type="ECO:0000256" key="4">
    <source>
        <dbReference type="ARBA" id="ARBA00022605"/>
    </source>
</evidence>
<dbReference type="Pfam" id="PF00701">
    <property type="entry name" value="DHDPS"/>
    <property type="match status" value="1"/>
</dbReference>
<evidence type="ECO:0000256" key="8">
    <source>
        <dbReference type="ARBA" id="ARBA00023270"/>
    </source>
</evidence>
<dbReference type="PIRSF" id="PIRSF001365">
    <property type="entry name" value="DHDPS"/>
    <property type="match status" value="1"/>
</dbReference>
<sequence>MFKAEGIIPAMVTPFNDRQEINEAALKQLVHRFLAAGVHGIFCLGTNGEFFSLSYEEKLKVAGIVIQEAAGRVPVYVGAGCISTAETIRLAKELEQLGADALSVITPYFLTFTQKELIDYYTALARSTSLPILLYNIPARTGNSLQPGTVAELSRVPNIVGIKDSSGSFDTIQQYLQATGPDFSVLAGTDSLILSTLMSGGKGAIAATANLFPELAVSIYELWKQRKYEEAEALQRQLRGIRGAFQWATLPSVLKEAMNMAGLQAGPCRLPVGALPEARRQDLQVLIDAYTEQGVLQSPETARSNRIG</sequence>
<dbReference type="EMBL" id="SIRE01000007">
    <property type="protein sequence ID" value="TBL79410.1"/>
    <property type="molecule type" value="Genomic_DNA"/>
</dbReference>
<proteinExistence type="inferred from homology"/>
<dbReference type="GO" id="GO:0008840">
    <property type="term" value="F:4-hydroxy-tetrahydrodipicolinate synthase activity"/>
    <property type="evidence" value="ECO:0007669"/>
    <property type="project" value="UniProtKB-UniRule"/>
</dbReference>
<accession>A0A4Q9DU67</accession>
<dbReference type="InterPro" id="IPR020625">
    <property type="entry name" value="Schiff_base-form_aldolases_AS"/>
</dbReference>
<dbReference type="InterPro" id="IPR002220">
    <property type="entry name" value="DapA-like"/>
</dbReference>
<comment type="function">
    <text evidence="1 10">Catalyzes the condensation of (S)-aspartate-beta-semialdehyde [(S)-ASA] and pyruvate to 4-hydroxy-tetrahydrodipicolinate (HTPA).</text>
</comment>
<comment type="pathway">
    <text evidence="2 10">Amino-acid biosynthesis; L-lysine biosynthesis via DAP pathway; (S)-tetrahydrodipicolinate from L-aspartate: step 3/4.</text>
</comment>
<dbReference type="SUPFAM" id="SSF51569">
    <property type="entry name" value="Aldolase"/>
    <property type="match status" value="1"/>
</dbReference>
<dbReference type="NCBIfam" id="TIGR00674">
    <property type="entry name" value="dapA"/>
    <property type="match status" value="1"/>
</dbReference>
<comment type="catalytic activity">
    <reaction evidence="9 10">
        <text>L-aspartate 4-semialdehyde + pyruvate = (2S,4S)-4-hydroxy-2,3,4,5-tetrahydrodipicolinate + H2O + H(+)</text>
        <dbReference type="Rhea" id="RHEA:34171"/>
        <dbReference type="ChEBI" id="CHEBI:15361"/>
        <dbReference type="ChEBI" id="CHEBI:15377"/>
        <dbReference type="ChEBI" id="CHEBI:15378"/>
        <dbReference type="ChEBI" id="CHEBI:67139"/>
        <dbReference type="ChEBI" id="CHEBI:537519"/>
        <dbReference type="EC" id="4.3.3.7"/>
    </reaction>
</comment>
<evidence type="ECO:0000256" key="2">
    <source>
        <dbReference type="ARBA" id="ARBA00005120"/>
    </source>
</evidence>
<comment type="subunit">
    <text evidence="10">Homotetramer; dimer of dimers.</text>
</comment>
<keyword evidence="8 10" id="KW-0704">Schiff base</keyword>
<keyword evidence="4 10" id="KW-0028">Amino-acid biosynthesis</keyword>
<evidence type="ECO:0000256" key="3">
    <source>
        <dbReference type="ARBA" id="ARBA00012086"/>
    </source>
</evidence>
<keyword evidence="7 10" id="KW-0456">Lyase</keyword>
<evidence type="ECO:0000256" key="7">
    <source>
        <dbReference type="ARBA" id="ARBA00023239"/>
    </source>
</evidence>
<feature type="active site" description="Proton donor/acceptor" evidence="10 12">
    <location>
        <position position="135"/>
    </location>
</feature>
<dbReference type="GO" id="GO:0005829">
    <property type="term" value="C:cytosol"/>
    <property type="evidence" value="ECO:0007669"/>
    <property type="project" value="TreeGrafter"/>
</dbReference>
<evidence type="ECO:0000256" key="6">
    <source>
        <dbReference type="ARBA" id="ARBA00023154"/>
    </source>
</evidence>
<evidence type="ECO:0000256" key="5">
    <source>
        <dbReference type="ARBA" id="ARBA00022915"/>
    </source>
</evidence>
<evidence type="ECO:0000256" key="13">
    <source>
        <dbReference type="PIRSR" id="PIRSR001365-2"/>
    </source>
</evidence>
<gene>
    <name evidence="10 14" type="primary">dapA</name>
    <name evidence="14" type="ORF">EYB31_10865</name>
</gene>
<dbReference type="PRINTS" id="PR00146">
    <property type="entry name" value="DHPICSNTHASE"/>
</dbReference>
<feature type="active site" description="Schiff-base intermediate with substrate" evidence="10 12">
    <location>
        <position position="163"/>
    </location>
</feature>
<dbReference type="InterPro" id="IPR013785">
    <property type="entry name" value="Aldolase_TIM"/>
</dbReference>
<dbReference type="HAMAP" id="MF_00418">
    <property type="entry name" value="DapA"/>
    <property type="match status" value="1"/>
</dbReference>
<keyword evidence="10" id="KW-0963">Cytoplasm</keyword>
<dbReference type="GO" id="GO:0008747">
    <property type="term" value="F:N-acetylneuraminate lyase activity"/>
    <property type="evidence" value="ECO:0007669"/>
    <property type="project" value="TreeGrafter"/>
</dbReference>
<organism evidence="14 15">
    <name type="scientific">Paenibacillus thalictri</name>
    <dbReference type="NCBI Taxonomy" id="2527873"/>
    <lineage>
        <taxon>Bacteria</taxon>
        <taxon>Bacillati</taxon>
        <taxon>Bacillota</taxon>
        <taxon>Bacilli</taxon>
        <taxon>Bacillales</taxon>
        <taxon>Paenibacillaceae</taxon>
        <taxon>Paenibacillus</taxon>
    </lineage>
</organism>
<dbReference type="GO" id="GO:0019877">
    <property type="term" value="P:diaminopimelate biosynthetic process"/>
    <property type="evidence" value="ECO:0007669"/>
    <property type="project" value="UniProtKB-UniRule"/>
</dbReference>
<evidence type="ECO:0000256" key="12">
    <source>
        <dbReference type="PIRSR" id="PIRSR001365-1"/>
    </source>
</evidence>
<feature type="binding site" evidence="10 13">
    <location>
        <position position="205"/>
    </location>
    <ligand>
        <name>pyruvate</name>
        <dbReference type="ChEBI" id="CHEBI:15361"/>
    </ligand>
</feature>
<name>A0A4Q9DU67_9BACL</name>
<comment type="caution">
    <text evidence="10">Lacks conserved residue(s) required for the propagation of feature annotation.</text>
</comment>
<dbReference type="PANTHER" id="PTHR42849">
    <property type="entry name" value="N-ACETYLNEURAMINATE LYASE"/>
    <property type="match status" value="1"/>
</dbReference>
<evidence type="ECO:0000256" key="10">
    <source>
        <dbReference type="HAMAP-Rule" id="MF_00418"/>
    </source>
</evidence>
<evidence type="ECO:0000313" key="15">
    <source>
        <dbReference type="Proteomes" id="UP000293142"/>
    </source>
</evidence>
<keyword evidence="6 10" id="KW-0457">Lysine biosynthesis</keyword>
<comment type="caution">
    <text evidence="14">The sequence shown here is derived from an EMBL/GenBank/DDBJ whole genome shotgun (WGS) entry which is preliminary data.</text>
</comment>
<dbReference type="OrthoDB" id="9771791at2"/>
<comment type="subcellular location">
    <subcellularLocation>
        <location evidence="10">Cytoplasm</location>
    </subcellularLocation>
</comment>
<dbReference type="EC" id="4.3.3.7" evidence="3 10"/>
<dbReference type="CDD" id="cd00408">
    <property type="entry name" value="DHDPS-like"/>
    <property type="match status" value="1"/>
</dbReference>
<dbReference type="Proteomes" id="UP000293142">
    <property type="component" value="Unassembled WGS sequence"/>
</dbReference>